<dbReference type="InterPro" id="IPR048289">
    <property type="entry name" value="RRM2_NsCP33-like"/>
</dbReference>
<dbReference type="InterPro" id="IPR035979">
    <property type="entry name" value="RBD_domain_sf"/>
</dbReference>
<dbReference type="SUPFAM" id="SSF54928">
    <property type="entry name" value="RNA-binding domain, RBD"/>
    <property type="match status" value="2"/>
</dbReference>
<feature type="region of interest" description="Disordered" evidence="9">
    <location>
        <begin position="167"/>
        <end position="190"/>
    </location>
</feature>
<evidence type="ECO:0000256" key="7">
    <source>
        <dbReference type="ARBA" id="ARBA00023274"/>
    </source>
</evidence>
<reference evidence="11 12" key="1">
    <citation type="submission" date="2024-12" db="EMBL/GenBank/DDBJ databases">
        <title>The unique morphological basis and parallel evolutionary history of personate flowers in Penstemon.</title>
        <authorList>
            <person name="Depatie T.H."/>
            <person name="Wessinger C.A."/>
        </authorList>
    </citation>
    <scope>NUCLEOTIDE SEQUENCE [LARGE SCALE GENOMIC DNA]</scope>
    <source>
        <strain evidence="11">WTNN_2</strain>
        <tissue evidence="11">Leaf</tissue>
    </source>
</reference>
<evidence type="ECO:0000259" key="10">
    <source>
        <dbReference type="PROSITE" id="PS50102"/>
    </source>
</evidence>
<dbReference type="EMBL" id="JBJXBP010000003">
    <property type="protein sequence ID" value="KAL3839664.1"/>
    <property type="molecule type" value="Genomic_DNA"/>
</dbReference>
<dbReference type="GO" id="GO:0006397">
    <property type="term" value="P:mRNA processing"/>
    <property type="evidence" value="ECO:0007669"/>
    <property type="project" value="UniProtKB-KW"/>
</dbReference>
<evidence type="ECO:0000256" key="9">
    <source>
        <dbReference type="SAM" id="MobiDB-lite"/>
    </source>
</evidence>
<proteinExistence type="predicted"/>
<keyword evidence="4" id="KW-0507">mRNA processing</keyword>
<feature type="region of interest" description="Disordered" evidence="9">
    <location>
        <begin position="245"/>
        <end position="275"/>
    </location>
</feature>
<keyword evidence="6 8" id="KW-0694">RNA-binding</keyword>
<gene>
    <name evidence="11" type="ORF">ACJIZ3_024255</name>
</gene>
<evidence type="ECO:0000256" key="8">
    <source>
        <dbReference type="PROSITE-ProRule" id="PRU00176"/>
    </source>
</evidence>
<name>A0ABD3TRA8_9LAMI</name>
<dbReference type="GO" id="GO:0003723">
    <property type="term" value="F:RNA binding"/>
    <property type="evidence" value="ECO:0007669"/>
    <property type="project" value="UniProtKB-UniRule"/>
</dbReference>
<keyword evidence="12" id="KW-1185">Reference proteome</keyword>
<protein>
    <recommendedName>
        <fullName evidence="10">RRM domain-containing protein</fullName>
    </recommendedName>
</protein>
<dbReference type="InterPro" id="IPR012677">
    <property type="entry name" value="Nucleotide-bd_a/b_plait_sf"/>
</dbReference>
<dbReference type="PROSITE" id="PS50102">
    <property type="entry name" value="RRM"/>
    <property type="match status" value="2"/>
</dbReference>
<dbReference type="AlphaFoldDB" id="A0ABD3TRA8"/>
<feature type="domain" description="RRM" evidence="10">
    <location>
        <begin position="191"/>
        <end position="269"/>
    </location>
</feature>
<dbReference type="PANTHER" id="PTHR48025:SF1">
    <property type="entry name" value="RRM DOMAIN-CONTAINING PROTEIN"/>
    <property type="match status" value="1"/>
</dbReference>
<evidence type="ECO:0000256" key="3">
    <source>
        <dbReference type="ARBA" id="ARBA00022640"/>
    </source>
</evidence>
<keyword evidence="2" id="KW-0150">Chloroplast</keyword>
<sequence>MSSSLHFLSLTPQSLSLHHHSSASSTAAPAPSLFASTTLKPLPKLALQFSSVNNHVHTGSRFVRHVAISSELDEEEEESVDASEQRNFSADLKIFVGNLPFNVDSATLAGLFEQAGNVEMVEVIYDKDTGRSRGFGFVTMSSIEEVEAAAQQFNGYELQGRVLRVNYGPAPPKSESSSFERRPRGGGSSDNRVYVGNLSWGVDNLALETLFSEQGKVQEARVVYDRETGRSRGFGFVTYSSPEEVNSAVESLDGTDLDGRPIRVSPAEARPPRQY</sequence>
<accession>A0ABD3TRA8</accession>
<dbReference type="Pfam" id="PF00076">
    <property type="entry name" value="RRM_1"/>
    <property type="match status" value="2"/>
</dbReference>
<dbReference type="CDD" id="cd21608">
    <property type="entry name" value="RRM2_NsCP33_like"/>
    <property type="match status" value="1"/>
</dbReference>
<dbReference type="PANTHER" id="PTHR48025">
    <property type="entry name" value="OS02G0815200 PROTEIN"/>
    <property type="match status" value="1"/>
</dbReference>
<evidence type="ECO:0000256" key="2">
    <source>
        <dbReference type="ARBA" id="ARBA00022528"/>
    </source>
</evidence>
<evidence type="ECO:0000313" key="11">
    <source>
        <dbReference type="EMBL" id="KAL3839664.1"/>
    </source>
</evidence>
<dbReference type="InterPro" id="IPR050502">
    <property type="entry name" value="Euk_RNA-bind_prot"/>
</dbReference>
<keyword evidence="5" id="KW-0677">Repeat</keyword>
<evidence type="ECO:0000313" key="12">
    <source>
        <dbReference type="Proteomes" id="UP001634393"/>
    </source>
</evidence>
<feature type="domain" description="RRM" evidence="10">
    <location>
        <begin position="92"/>
        <end position="170"/>
    </location>
</feature>
<evidence type="ECO:0000256" key="5">
    <source>
        <dbReference type="ARBA" id="ARBA00022737"/>
    </source>
</evidence>
<dbReference type="Gene3D" id="3.30.70.330">
    <property type="match status" value="2"/>
</dbReference>
<evidence type="ECO:0000256" key="4">
    <source>
        <dbReference type="ARBA" id="ARBA00022664"/>
    </source>
</evidence>
<keyword evidence="7" id="KW-0687">Ribonucleoprotein</keyword>
<dbReference type="InterPro" id="IPR000504">
    <property type="entry name" value="RRM_dom"/>
</dbReference>
<dbReference type="Proteomes" id="UP001634393">
    <property type="component" value="Unassembled WGS sequence"/>
</dbReference>
<comment type="subcellular location">
    <subcellularLocation>
        <location evidence="1">Plastid</location>
        <location evidence="1">Chloroplast</location>
    </subcellularLocation>
</comment>
<dbReference type="GO" id="GO:1990904">
    <property type="term" value="C:ribonucleoprotein complex"/>
    <property type="evidence" value="ECO:0007669"/>
    <property type="project" value="UniProtKB-KW"/>
</dbReference>
<organism evidence="11 12">
    <name type="scientific">Penstemon smallii</name>
    <dbReference type="NCBI Taxonomy" id="265156"/>
    <lineage>
        <taxon>Eukaryota</taxon>
        <taxon>Viridiplantae</taxon>
        <taxon>Streptophyta</taxon>
        <taxon>Embryophyta</taxon>
        <taxon>Tracheophyta</taxon>
        <taxon>Spermatophyta</taxon>
        <taxon>Magnoliopsida</taxon>
        <taxon>eudicotyledons</taxon>
        <taxon>Gunneridae</taxon>
        <taxon>Pentapetalae</taxon>
        <taxon>asterids</taxon>
        <taxon>lamiids</taxon>
        <taxon>Lamiales</taxon>
        <taxon>Plantaginaceae</taxon>
        <taxon>Cheloneae</taxon>
        <taxon>Penstemon</taxon>
    </lineage>
</organism>
<evidence type="ECO:0000256" key="1">
    <source>
        <dbReference type="ARBA" id="ARBA00004229"/>
    </source>
</evidence>
<evidence type="ECO:0000256" key="6">
    <source>
        <dbReference type="ARBA" id="ARBA00022884"/>
    </source>
</evidence>
<dbReference type="GO" id="GO:0009507">
    <property type="term" value="C:chloroplast"/>
    <property type="evidence" value="ECO:0007669"/>
    <property type="project" value="UniProtKB-SubCell"/>
</dbReference>
<keyword evidence="3" id="KW-0934">Plastid</keyword>
<comment type="caution">
    <text evidence="11">The sequence shown here is derived from an EMBL/GenBank/DDBJ whole genome shotgun (WGS) entry which is preliminary data.</text>
</comment>
<dbReference type="SMART" id="SM00360">
    <property type="entry name" value="RRM"/>
    <property type="match status" value="2"/>
</dbReference>